<proteinExistence type="inferred from homology"/>
<dbReference type="PANTHER" id="PTHR14110:SF0">
    <property type="entry name" value="MITOCHONDRIAL IMPORT INNER MEMBRANE TRANSLOCASE SUBUNIT TIM22"/>
    <property type="match status" value="1"/>
</dbReference>
<dbReference type="InterPro" id="IPR039175">
    <property type="entry name" value="TIM22"/>
</dbReference>
<dbReference type="RefSeq" id="XP_003955329.1">
    <property type="nucleotide sequence ID" value="XM_003955280.1"/>
</dbReference>
<evidence type="ECO:0000256" key="3">
    <source>
        <dbReference type="ARBA" id="ARBA00020722"/>
    </source>
</evidence>
<sequence>MAYTGFGLDQIHPPVNKSFNQMTPEEQAEKGATMMINFMSSCPGKTVVSGVTGFGLGGIFGLFMSSMAYDTPVQLATNVKTIADMTMKQQLRVQFADMYKKSISSAKSFGYMGLVYSGVECVVESARAKNDINNGLIAGCITGGGLAYKGGPQAAFMGCVGFAAFSLAIDTYMKMEDGKPPVNDFNE</sequence>
<keyword evidence="6" id="KW-1133">Transmembrane helix</keyword>
<dbReference type="Proteomes" id="UP000005220">
    <property type="component" value="Chromosome 1"/>
</dbReference>
<dbReference type="EMBL" id="HE650821">
    <property type="protein sequence ID" value="CCF56194.1"/>
    <property type="molecule type" value="Genomic_DNA"/>
</dbReference>
<dbReference type="GO" id="GO:0008320">
    <property type="term" value="F:protein transmembrane transporter activity"/>
    <property type="evidence" value="ECO:0007669"/>
    <property type="project" value="UniProtKB-UniRule"/>
</dbReference>
<keyword evidence="7 9" id="KW-0496">Mitochondrion</keyword>
<comment type="similarity">
    <text evidence="2 9">Belongs to the Tim17/Tim22/Tim23 family.</text>
</comment>
<dbReference type="InParanoid" id="H2AP94"/>
<dbReference type="eggNOG" id="KOG3225">
    <property type="taxonomic scope" value="Eukaryota"/>
</dbReference>
<dbReference type="OrthoDB" id="75343at2759"/>
<comment type="subcellular location">
    <subcellularLocation>
        <location evidence="1 9">Mitochondrion inner membrane</location>
        <topology evidence="1 9">Multi-pass membrane protein</topology>
    </subcellularLocation>
</comment>
<dbReference type="GO" id="GO:0042721">
    <property type="term" value="C:TIM22 mitochondrial import inner membrane insertion complex"/>
    <property type="evidence" value="ECO:0007669"/>
    <property type="project" value="UniProtKB-UniRule"/>
</dbReference>
<comment type="function">
    <text evidence="9">Essential core component of the TIM22 complex, a complex that mediates the import and insertion of multi-pass transmembrane proteins into the mitochondrial inner membrane. In the TIM22 complex, it constitutes the voltage-activated and signal-gated channel. Forms a twin-pore translocase that uses the membrane potential as external driving force in 2 voltage-dependent steps.</text>
</comment>
<dbReference type="STRING" id="1071382.H2AP94"/>
<keyword evidence="11" id="KW-1185">Reference proteome</keyword>
<keyword evidence="8" id="KW-0472">Membrane</keyword>
<evidence type="ECO:0000256" key="1">
    <source>
        <dbReference type="ARBA" id="ARBA00004448"/>
    </source>
</evidence>
<evidence type="ECO:0000256" key="4">
    <source>
        <dbReference type="ARBA" id="ARBA00022692"/>
    </source>
</evidence>
<name>H2AP94_KAZAF</name>
<reference evidence="10 11" key="1">
    <citation type="journal article" date="2011" name="Proc. Natl. Acad. Sci. U.S.A.">
        <title>Evolutionary erosion of yeast sex chromosomes by mating-type switching accidents.</title>
        <authorList>
            <person name="Gordon J.L."/>
            <person name="Armisen D."/>
            <person name="Proux-Wera E."/>
            <person name="Oheigeartaigh S.S."/>
            <person name="Byrne K.P."/>
            <person name="Wolfe K.H."/>
        </authorList>
    </citation>
    <scope>NUCLEOTIDE SEQUENCE [LARGE SCALE GENOMIC DNA]</scope>
    <source>
        <strain evidence="11">ATCC 22294 / BCRC 22015 / CBS 2517 / CECT 1963 / NBRC 1671 / NRRL Y-8276</strain>
    </source>
</reference>
<dbReference type="GO" id="GO:0030943">
    <property type="term" value="F:mitochondrion targeting sequence binding"/>
    <property type="evidence" value="ECO:0007669"/>
    <property type="project" value="TreeGrafter"/>
</dbReference>
<dbReference type="PANTHER" id="PTHR14110">
    <property type="entry name" value="MITOCHONDRIAL IMPORT INNER MEMBRANE TRANSLOCASE SUBUNIT TIM22"/>
    <property type="match status" value="1"/>
</dbReference>
<dbReference type="KEGG" id="kaf:KAFR_0A07600"/>
<evidence type="ECO:0000313" key="10">
    <source>
        <dbReference type="EMBL" id="CCF56194.1"/>
    </source>
</evidence>
<dbReference type="HOGENOM" id="CLU_091077_1_0_1"/>
<evidence type="ECO:0000256" key="5">
    <source>
        <dbReference type="ARBA" id="ARBA00022792"/>
    </source>
</evidence>
<evidence type="ECO:0000256" key="8">
    <source>
        <dbReference type="ARBA" id="ARBA00023136"/>
    </source>
</evidence>
<evidence type="ECO:0000256" key="7">
    <source>
        <dbReference type="ARBA" id="ARBA00023128"/>
    </source>
</evidence>
<organism evidence="10 11">
    <name type="scientific">Kazachstania africana (strain ATCC 22294 / BCRC 22015 / CBS 2517 / CECT 1963 / NBRC 1671 / NRRL Y-8276)</name>
    <name type="common">Yeast</name>
    <name type="synonym">Kluyveromyces africanus</name>
    <dbReference type="NCBI Taxonomy" id="1071382"/>
    <lineage>
        <taxon>Eukaryota</taxon>
        <taxon>Fungi</taxon>
        <taxon>Dikarya</taxon>
        <taxon>Ascomycota</taxon>
        <taxon>Saccharomycotina</taxon>
        <taxon>Saccharomycetes</taxon>
        <taxon>Saccharomycetales</taxon>
        <taxon>Saccharomycetaceae</taxon>
        <taxon>Kazachstania</taxon>
    </lineage>
</organism>
<accession>H2AP94</accession>
<dbReference type="Pfam" id="PF02466">
    <property type="entry name" value="Tim17"/>
    <property type="match status" value="1"/>
</dbReference>
<keyword evidence="9" id="KW-0653">Protein transport</keyword>
<evidence type="ECO:0000256" key="2">
    <source>
        <dbReference type="ARBA" id="ARBA00008444"/>
    </source>
</evidence>
<evidence type="ECO:0000256" key="9">
    <source>
        <dbReference type="RuleBase" id="RU367038"/>
    </source>
</evidence>
<keyword evidence="4" id="KW-0812">Transmembrane</keyword>
<dbReference type="GeneID" id="13886087"/>
<protein>
    <recommendedName>
        <fullName evidence="3 9">Mitochondrial import inner membrane translocase subunit TIM22</fullName>
    </recommendedName>
</protein>
<keyword evidence="9" id="KW-0813">Transport</keyword>
<keyword evidence="9" id="KW-0811">Translocation</keyword>
<gene>
    <name evidence="10" type="primary">KAFR0A07600</name>
    <name evidence="10" type="ORF">KAFR_0A07600</name>
</gene>
<evidence type="ECO:0000313" key="11">
    <source>
        <dbReference type="Proteomes" id="UP000005220"/>
    </source>
</evidence>
<dbReference type="AlphaFoldDB" id="H2AP94"/>
<dbReference type="GO" id="GO:0045039">
    <property type="term" value="P:protein insertion into mitochondrial inner membrane"/>
    <property type="evidence" value="ECO:0007669"/>
    <property type="project" value="UniProtKB-UniRule"/>
</dbReference>
<keyword evidence="5 9" id="KW-0999">Mitochondrion inner membrane</keyword>
<comment type="subunit">
    <text evidence="9">Component of the TIM22 complex.</text>
</comment>
<evidence type="ECO:0000256" key="6">
    <source>
        <dbReference type="ARBA" id="ARBA00022989"/>
    </source>
</evidence>